<dbReference type="InterPro" id="IPR057135">
    <property type="entry name" value="At4g27190-like_LRR"/>
</dbReference>
<dbReference type="AlphaFoldDB" id="A0A438BYZ4"/>
<dbReference type="Proteomes" id="UP000288805">
    <property type="component" value="Unassembled WGS sequence"/>
</dbReference>
<gene>
    <name evidence="3" type="ORF">CK203_074366</name>
</gene>
<accession>A0A438BYZ4</accession>
<keyword evidence="1" id="KW-0611">Plant defense</keyword>
<organism evidence="3 4">
    <name type="scientific">Vitis vinifera</name>
    <name type="common">Grape</name>
    <dbReference type="NCBI Taxonomy" id="29760"/>
    <lineage>
        <taxon>Eukaryota</taxon>
        <taxon>Viridiplantae</taxon>
        <taxon>Streptophyta</taxon>
        <taxon>Embryophyta</taxon>
        <taxon>Tracheophyta</taxon>
        <taxon>Spermatophyta</taxon>
        <taxon>Magnoliopsida</taxon>
        <taxon>eudicotyledons</taxon>
        <taxon>Gunneridae</taxon>
        <taxon>Pentapetalae</taxon>
        <taxon>rosids</taxon>
        <taxon>Vitales</taxon>
        <taxon>Vitaceae</taxon>
        <taxon>Viteae</taxon>
        <taxon>Vitis</taxon>
    </lineage>
</organism>
<protein>
    <recommendedName>
        <fullName evidence="2">Disease resistance protein At4g27190-like leucine-rich repeats domain-containing protein</fullName>
    </recommendedName>
</protein>
<feature type="domain" description="Disease resistance protein At4g27190-like leucine-rich repeats" evidence="2">
    <location>
        <begin position="68"/>
        <end position="119"/>
    </location>
</feature>
<dbReference type="Gene3D" id="3.80.10.10">
    <property type="entry name" value="Ribonuclease Inhibitor"/>
    <property type="match status" value="1"/>
</dbReference>
<evidence type="ECO:0000256" key="1">
    <source>
        <dbReference type="ARBA" id="ARBA00022821"/>
    </source>
</evidence>
<dbReference type="InterPro" id="IPR050905">
    <property type="entry name" value="Plant_NBS-LRR"/>
</dbReference>
<sequence>MEYDQGSLNGLKILLVQSCHQIVHLMDAVTYVPNRPLFPSLEELRVHNLDYLKEICIGQLPPGSLGNMKFLQSLEVLDVSGSYLEDIFRTEGLREGEVVVGKLRELKLDNLPELKNIWKLRILFTYSVAQSLRHLEELWIEYCNGLEGVIGIHEGGDVVERIIFQNLKNLSCKIFQCSEAFMKEMQELNAHPWNNCMCRAAPTFRNYTPYFHSRNQFQVNNEQHLLFLRKGMV</sequence>
<dbReference type="InterPro" id="IPR032675">
    <property type="entry name" value="LRR_dom_sf"/>
</dbReference>
<proteinExistence type="predicted"/>
<dbReference type="PANTHER" id="PTHR33463">
    <property type="entry name" value="NB-ARC DOMAIN-CONTAINING PROTEIN-RELATED"/>
    <property type="match status" value="1"/>
</dbReference>
<dbReference type="EMBL" id="QGNW01002590">
    <property type="protein sequence ID" value="RVW16229.1"/>
    <property type="molecule type" value="Genomic_DNA"/>
</dbReference>
<evidence type="ECO:0000313" key="3">
    <source>
        <dbReference type="EMBL" id="RVW16229.1"/>
    </source>
</evidence>
<dbReference type="SUPFAM" id="SSF52047">
    <property type="entry name" value="RNI-like"/>
    <property type="match status" value="1"/>
</dbReference>
<dbReference type="Pfam" id="PF23247">
    <property type="entry name" value="LRR_RPS2"/>
    <property type="match status" value="1"/>
</dbReference>
<evidence type="ECO:0000259" key="2">
    <source>
        <dbReference type="Pfam" id="PF23247"/>
    </source>
</evidence>
<reference evidence="3 4" key="1">
    <citation type="journal article" date="2018" name="PLoS Genet.">
        <title>Population sequencing reveals clonal diversity and ancestral inbreeding in the grapevine cultivar Chardonnay.</title>
        <authorList>
            <person name="Roach M.J."/>
            <person name="Johnson D.L."/>
            <person name="Bohlmann J."/>
            <person name="van Vuuren H.J."/>
            <person name="Jones S.J."/>
            <person name="Pretorius I.S."/>
            <person name="Schmidt S.A."/>
            <person name="Borneman A.R."/>
        </authorList>
    </citation>
    <scope>NUCLEOTIDE SEQUENCE [LARGE SCALE GENOMIC DNA]</scope>
    <source>
        <strain evidence="4">cv. Chardonnay</strain>
        <tissue evidence="3">Leaf</tissue>
    </source>
</reference>
<dbReference type="PANTHER" id="PTHR33463:SF218">
    <property type="entry name" value="DISEASE RESISTANCE PROTEIN RPS2-LIKE"/>
    <property type="match status" value="1"/>
</dbReference>
<comment type="caution">
    <text evidence="3">The sequence shown here is derived from an EMBL/GenBank/DDBJ whole genome shotgun (WGS) entry which is preliminary data.</text>
</comment>
<name>A0A438BYZ4_VITVI</name>
<evidence type="ECO:0000313" key="4">
    <source>
        <dbReference type="Proteomes" id="UP000288805"/>
    </source>
</evidence>